<dbReference type="InterPro" id="IPR036188">
    <property type="entry name" value="FAD/NAD-bd_sf"/>
</dbReference>
<evidence type="ECO:0000256" key="1">
    <source>
        <dbReference type="ARBA" id="ARBA00007532"/>
    </source>
</evidence>
<keyword evidence="5" id="KW-0547">Nucleotide-binding</keyword>
<feature type="binding site" evidence="5">
    <location>
        <position position="265"/>
    </location>
    <ligand>
        <name>NAD(+)</name>
        <dbReference type="ChEBI" id="CHEBI:57540"/>
    </ligand>
</feature>
<dbReference type="InterPro" id="IPR023753">
    <property type="entry name" value="FAD/NAD-binding_dom"/>
</dbReference>
<dbReference type="InterPro" id="IPR016156">
    <property type="entry name" value="FAD/NAD-linked_Rdtase_dimer_sf"/>
</dbReference>
<keyword evidence="10" id="KW-1185">Reference proteome</keyword>
<evidence type="ECO:0000256" key="2">
    <source>
        <dbReference type="ARBA" id="ARBA00022630"/>
    </source>
</evidence>
<dbReference type="Proteomes" id="UP000037146">
    <property type="component" value="Unassembled WGS sequence"/>
</dbReference>
<dbReference type="Pfam" id="PF07992">
    <property type="entry name" value="Pyr_redox_2"/>
    <property type="match status" value="1"/>
</dbReference>
<accession>A0A0K9GQH3</accession>
<keyword evidence="3 5" id="KW-0274">FAD</keyword>
<dbReference type="PATRIC" id="fig|1679170.3.peg.459"/>
<dbReference type="SUPFAM" id="SSF55424">
    <property type="entry name" value="FAD/NAD-linked reductases, dimerisation (C-terminal) domain"/>
    <property type="match status" value="1"/>
</dbReference>
<evidence type="ECO:0008006" key="11">
    <source>
        <dbReference type="Google" id="ProtNLM"/>
    </source>
</evidence>
<feature type="active site" description="Proton acceptor" evidence="4">
    <location>
        <position position="440"/>
    </location>
</feature>
<feature type="binding site" evidence="5">
    <location>
        <position position="306"/>
    </location>
    <ligand>
        <name>FAD</name>
        <dbReference type="ChEBI" id="CHEBI:57692"/>
    </ligand>
</feature>
<feature type="binding site" evidence="5">
    <location>
        <position position="52"/>
    </location>
    <ligand>
        <name>FAD</name>
        <dbReference type="ChEBI" id="CHEBI:57692"/>
    </ligand>
</feature>
<dbReference type="RefSeq" id="WP_049679817.1">
    <property type="nucleotide sequence ID" value="NZ_LFZW01000001.1"/>
</dbReference>
<dbReference type="PRINTS" id="PR00368">
    <property type="entry name" value="FADPNR"/>
</dbReference>
<sequence>MKQYDVVIIGFGKGGKTLASFLGKKGWNIAVVEKSKKMYGGTCINVACIPTKYLIHEAKKLQFRQNQEWEEKAKTYASVMATKKEFIDKLRLGNYKKVNQPNVAEVIDGFASFVDEHTLSVEQENGVIQINAETIIINTGATPVLPDIIGIDNNPVVYTSETLLNEERLPKTLSIIGGGYISLEFASMYADFGSKVRIFDRGDTFLPKEDGDVAKAVRETLEKKGIEIHLQARSKKIEGDQLVIEFTNEGAEKNFQSDAILLATGRKPNTDGLQLEKAGVKTGKRKEVVVDSQLRTSTPHIFAIGDVKGGPQFTYVSLDDYRIVADQLTGGKEYNQEKRGYLPYSVFIDPPLSRIGLTEKEAIDKNVNFDLFTLAAADIPRAKLVGETEGMLQVIVEKGSDEILGAALFCAESYEIINLIKYNMDTGDTYHTLKNQIYTHPSMTESLNYLFDELV</sequence>
<dbReference type="InterPro" id="IPR001100">
    <property type="entry name" value="Pyr_nuc-diS_OxRdtase"/>
</dbReference>
<comment type="caution">
    <text evidence="9">The sequence shown here is derived from an EMBL/GenBank/DDBJ whole genome shotgun (WGS) entry which is preliminary data.</text>
</comment>
<dbReference type="PIRSF" id="PIRSF000350">
    <property type="entry name" value="Mercury_reductase_MerA"/>
    <property type="match status" value="1"/>
</dbReference>
<dbReference type="PANTHER" id="PTHR43014">
    <property type="entry name" value="MERCURIC REDUCTASE"/>
    <property type="match status" value="1"/>
</dbReference>
<evidence type="ECO:0000313" key="9">
    <source>
        <dbReference type="EMBL" id="KMY48492.1"/>
    </source>
</evidence>
<dbReference type="Pfam" id="PF02852">
    <property type="entry name" value="Pyr_redox_dim"/>
    <property type="match status" value="1"/>
</dbReference>
<dbReference type="PRINTS" id="PR00411">
    <property type="entry name" value="PNDRDTASEI"/>
</dbReference>
<name>A0A0K9GQH3_9BACI</name>
<evidence type="ECO:0000313" key="10">
    <source>
        <dbReference type="Proteomes" id="UP000037146"/>
    </source>
</evidence>
<feature type="domain" description="Pyridine nucleotide-disulphide oxidoreductase dimerisation" evidence="7">
    <location>
        <begin position="343"/>
        <end position="448"/>
    </location>
</feature>
<dbReference type="GO" id="GO:0003955">
    <property type="term" value="F:NAD(P)H dehydrogenase (quinone) activity"/>
    <property type="evidence" value="ECO:0007669"/>
    <property type="project" value="TreeGrafter"/>
</dbReference>
<dbReference type="PANTHER" id="PTHR43014:SF4">
    <property type="entry name" value="PYRIDINE NUCLEOTIDE-DISULFIDE OXIDOREDUCTASE RCLA-RELATED"/>
    <property type="match status" value="1"/>
</dbReference>
<evidence type="ECO:0000259" key="7">
    <source>
        <dbReference type="Pfam" id="PF02852"/>
    </source>
</evidence>
<dbReference type="Gene3D" id="3.50.50.60">
    <property type="entry name" value="FAD/NAD(P)-binding domain"/>
    <property type="match status" value="2"/>
</dbReference>
<dbReference type="EMBL" id="LFZW01000001">
    <property type="protein sequence ID" value="KMY48492.1"/>
    <property type="molecule type" value="Genomic_DNA"/>
</dbReference>
<evidence type="ECO:0000256" key="3">
    <source>
        <dbReference type="ARBA" id="ARBA00022827"/>
    </source>
</evidence>
<protein>
    <recommendedName>
        <fullName evidence="11">Pyridine nucleotide-disulfide oxidoreductase</fullName>
    </recommendedName>
</protein>
<dbReference type="AlphaFoldDB" id="A0A0K9GQH3"/>
<gene>
    <name evidence="9" type="ORF">AC625_02325</name>
</gene>
<dbReference type="OrthoDB" id="9800167at2"/>
<organism evidence="9 10">
    <name type="scientific">Peribacillus loiseleuriae</name>
    <dbReference type="NCBI Taxonomy" id="1679170"/>
    <lineage>
        <taxon>Bacteria</taxon>
        <taxon>Bacillati</taxon>
        <taxon>Bacillota</taxon>
        <taxon>Bacilli</taxon>
        <taxon>Bacillales</taxon>
        <taxon>Bacillaceae</taxon>
        <taxon>Peribacillus</taxon>
    </lineage>
</organism>
<feature type="domain" description="FAD/NAD(P)-binding" evidence="8">
    <location>
        <begin position="4"/>
        <end position="317"/>
    </location>
</feature>
<keyword evidence="5" id="KW-0520">NAD</keyword>
<comment type="similarity">
    <text evidence="1">Belongs to the class-I pyridine nucleotide-disulfide oxidoreductase family.</text>
</comment>
<dbReference type="GO" id="GO:0050660">
    <property type="term" value="F:flavin adenine dinucleotide binding"/>
    <property type="evidence" value="ECO:0007669"/>
    <property type="project" value="TreeGrafter"/>
</dbReference>
<dbReference type="SUPFAM" id="SSF51905">
    <property type="entry name" value="FAD/NAD(P)-binding domain"/>
    <property type="match status" value="1"/>
</dbReference>
<evidence type="ECO:0000259" key="8">
    <source>
        <dbReference type="Pfam" id="PF07992"/>
    </source>
</evidence>
<feature type="disulfide bond" description="Redox-active" evidence="6">
    <location>
        <begin position="43"/>
        <end position="48"/>
    </location>
</feature>
<feature type="binding site" evidence="5">
    <location>
        <begin position="177"/>
        <end position="184"/>
    </location>
    <ligand>
        <name>NAD(+)</name>
        <dbReference type="ChEBI" id="CHEBI:57540"/>
    </ligand>
</feature>
<proteinExistence type="inferred from homology"/>
<keyword evidence="2" id="KW-0285">Flavoprotein</keyword>
<dbReference type="InterPro" id="IPR004099">
    <property type="entry name" value="Pyr_nucl-diS_OxRdtase_dimer"/>
</dbReference>
<dbReference type="STRING" id="1679170.AC625_02325"/>
<dbReference type="Gene3D" id="3.30.390.30">
    <property type="match status" value="1"/>
</dbReference>
<comment type="cofactor">
    <cofactor evidence="5">
        <name>FAD</name>
        <dbReference type="ChEBI" id="CHEBI:57692"/>
    </cofactor>
    <text evidence="5">Binds 1 FAD per subunit.</text>
</comment>
<evidence type="ECO:0000256" key="6">
    <source>
        <dbReference type="PIRSR" id="PIRSR000350-4"/>
    </source>
</evidence>
<evidence type="ECO:0000256" key="5">
    <source>
        <dbReference type="PIRSR" id="PIRSR000350-3"/>
    </source>
</evidence>
<evidence type="ECO:0000256" key="4">
    <source>
        <dbReference type="PIRSR" id="PIRSR000350-2"/>
    </source>
</evidence>
<reference evidence="10" key="1">
    <citation type="submission" date="2015-07" db="EMBL/GenBank/DDBJ databases">
        <title>Genome sequencing project for genomic taxonomy and phylogenomics of Bacillus-like bacteria.</title>
        <authorList>
            <person name="Liu B."/>
            <person name="Wang J."/>
            <person name="Zhu Y."/>
            <person name="Liu G."/>
            <person name="Chen Q."/>
            <person name="Chen Z."/>
            <person name="Lan J."/>
            <person name="Che J."/>
            <person name="Ge C."/>
            <person name="Shi H."/>
            <person name="Pan Z."/>
            <person name="Liu X."/>
        </authorList>
    </citation>
    <scope>NUCLEOTIDE SEQUENCE [LARGE SCALE GENOMIC DNA]</scope>
    <source>
        <strain evidence="10">FJAT-27997</strain>
    </source>
</reference>